<evidence type="ECO:0000256" key="5">
    <source>
        <dbReference type="ARBA" id="ARBA00022801"/>
    </source>
</evidence>
<evidence type="ECO:0000259" key="9">
    <source>
        <dbReference type="Pfam" id="PF01915"/>
    </source>
</evidence>
<evidence type="ECO:0000256" key="4">
    <source>
        <dbReference type="ARBA" id="ARBA00022729"/>
    </source>
</evidence>
<dbReference type="InterPro" id="IPR002772">
    <property type="entry name" value="Glyco_hydro_3_C"/>
</dbReference>
<dbReference type="GO" id="GO:0009251">
    <property type="term" value="P:glucan catabolic process"/>
    <property type="evidence" value="ECO:0007669"/>
    <property type="project" value="TreeGrafter"/>
</dbReference>
<dbReference type="Pfam" id="PF00933">
    <property type="entry name" value="Glyco_hydro_3"/>
    <property type="match status" value="1"/>
</dbReference>
<keyword evidence="5 11" id="KW-0378">Hydrolase</keyword>
<dbReference type="PRINTS" id="PR00133">
    <property type="entry name" value="GLHYDRLASE3"/>
</dbReference>
<feature type="domain" description="Glycoside hydrolase family 3 N-terminal" evidence="8">
    <location>
        <begin position="451"/>
        <end position="791"/>
    </location>
</feature>
<sequence>MKKLWIISFLLLSVLVLGGCKAPVDQSQITNLAIKVRDTNNQQVAANIKVLHAGEKVASKQGSEVKFELLKNKNYKLEVDKEGYLAKTVNLPLEEDSNLTVKLIKVANLVGNGDFTTPISNANPKANGELDSGDSWVYHQNSNGQGSVTIEGGEAKVKVNNPGNNPWSVQLLQGPITLEKSAYYKISFEAHADQKAKLHLKLGANGNRGWVGYEERDVNLTTTPQTYQFKFVMEEETDQQARFELWFLNQTDYTIDNIKLIKIKSGTATEQKDEVKIESGEIITNGSFANKTVGWGSDGNIELTNQAGKLKAKIESIGDNSYTPQVNQKGIKMVKDVTYTVSFTARANKARKMNVAIGKPLNQAPWYIDYIGEVKTFDLTTEMKNYKFRFTMKEESYDDAKLTFELGQITDGSAATTVYLDNVRITPDLGFYTDSSLTIDKRVSRIISLMTLDEKIGQMTQGERRHVSPKQVRKYHLGSILSGGGSTPGNNTPQDWIDMYNNFQEEALSGRLELPLIYGVDAVHGHNNLKGATIFPHNIGLGAMGKGLMEVNKSKQAQKWIEKIARISAQETAATGMDWDFAPAVSVVRDERWGRSYESFGETAELQKLLAGPYVKGLQGTKDILSKERGHVVATAKHFIGDGATKWETGDAGYQIDRGNVNIDLNKLKKLHGQGYLEAIDENVGTIMISYNSYQGTKMHAHQELIQNYLKAPQKEGGLGFDGFVISDWAAIHEIDAPTHYAKVVKSVNAGIDMFMEPSDWHKFMIDLKTAVKNGDVKESRINDAVKRILKIKFKAGLFKKALTDNDSIDTIGSQEHRAVAREAVRKSLVLLKNQNQILPLSKDNKFYITGSNADNLGHQCGGWTIKWQGFSGNQATTGTTIKEGIANLLQGQKGQIVNDLNQADVAIAVVGEKAYAEGKGDDADLELSVSDKRELQRIEESGKPMVVILVSGRPMIVSPRIENWDVFVAAWLPGTAGGGVADVIFGDYNFTGKLPVSWPRSVEQLPLNVGDKNYNPLFNYGYGLKMNLEN</sequence>
<protein>
    <recommendedName>
        <fullName evidence="3">beta-glucosidase</fullName>
        <ecNumber evidence="3">3.2.1.21</ecNumber>
    </recommendedName>
</protein>
<dbReference type="RefSeq" id="WP_015326004.1">
    <property type="nucleotide sequence ID" value="NC_019978.1"/>
</dbReference>
<dbReference type="InterPro" id="IPR003305">
    <property type="entry name" value="CenC_carb-bd"/>
</dbReference>
<feature type="chain" id="PRO_5003944397" description="beta-glucosidase" evidence="7">
    <location>
        <begin position="23"/>
        <end position="1031"/>
    </location>
</feature>
<evidence type="ECO:0000313" key="12">
    <source>
        <dbReference type="Proteomes" id="UP000010880"/>
    </source>
</evidence>
<gene>
    <name evidence="11" type="ordered locus">Halha_0267</name>
</gene>
<feature type="signal peptide" evidence="7">
    <location>
        <begin position="1"/>
        <end position="22"/>
    </location>
</feature>
<keyword evidence="6" id="KW-0326">Glycosidase</keyword>
<evidence type="ECO:0000259" key="10">
    <source>
        <dbReference type="Pfam" id="PF02018"/>
    </source>
</evidence>
<comment type="similarity">
    <text evidence="2">Belongs to the glycosyl hydrolase 3 family.</text>
</comment>
<comment type="catalytic activity">
    <reaction evidence="1">
        <text>Hydrolysis of terminal, non-reducing beta-D-glucosyl residues with release of beta-D-glucose.</text>
        <dbReference type="EC" id="3.2.1.21"/>
    </reaction>
</comment>
<accession>L0K850</accession>
<dbReference type="EC" id="3.2.1.21" evidence="3"/>
<dbReference type="HOGENOM" id="CLU_294204_0_0_9"/>
<dbReference type="EMBL" id="CP003359">
    <property type="protein sequence ID" value="AGB40278.1"/>
    <property type="molecule type" value="Genomic_DNA"/>
</dbReference>
<dbReference type="Gene3D" id="3.20.20.300">
    <property type="entry name" value="Glycoside hydrolase, family 3, N-terminal domain"/>
    <property type="match status" value="1"/>
</dbReference>
<evidence type="ECO:0000256" key="7">
    <source>
        <dbReference type="SAM" id="SignalP"/>
    </source>
</evidence>
<dbReference type="InterPro" id="IPR036881">
    <property type="entry name" value="Glyco_hydro_3_C_sf"/>
</dbReference>
<dbReference type="InterPro" id="IPR001764">
    <property type="entry name" value="Glyco_hydro_3_N"/>
</dbReference>
<dbReference type="PANTHER" id="PTHR30620">
    <property type="entry name" value="PERIPLASMIC BETA-GLUCOSIDASE-RELATED"/>
    <property type="match status" value="1"/>
</dbReference>
<dbReference type="PROSITE" id="PS51257">
    <property type="entry name" value="PROKAR_LIPOPROTEIN"/>
    <property type="match status" value="1"/>
</dbReference>
<evidence type="ECO:0000259" key="8">
    <source>
        <dbReference type="Pfam" id="PF00933"/>
    </source>
</evidence>
<dbReference type="SUPFAM" id="SSF51445">
    <property type="entry name" value="(Trans)glycosidases"/>
    <property type="match status" value="1"/>
</dbReference>
<evidence type="ECO:0000256" key="2">
    <source>
        <dbReference type="ARBA" id="ARBA00005336"/>
    </source>
</evidence>
<proteinExistence type="inferred from homology"/>
<organism evidence="11 12">
    <name type="scientific">Halobacteroides halobius (strain ATCC 35273 / DSM 5150 / MD-1)</name>
    <dbReference type="NCBI Taxonomy" id="748449"/>
    <lineage>
        <taxon>Bacteria</taxon>
        <taxon>Bacillati</taxon>
        <taxon>Bacillota</taxon>
        <taxon>Clostridia</taxon>
        <taxon>Halanaerobiales</taxon>
        <taxon>Halobacteroidaceae</taxon>
        <taxon>Halobacteroides</taxon>
    </lineage>
</organism>
<dbReference type="AlphaFoldDB" id="L0K850"/>
<dbReference type="Pfam" id="PF01915">
    <property type="entry name" value="Glyco_hydro_3_C"/>
    <property type="match status" value="1"/>
</dbReference>
<dbReference type="Gene3D" id="3.40.50.1700">
    <property type="entry name" value="Glycoside hydrolase family 3 C-terminal domain"/>
    <property type="match status" value="1"/>
</dbReference>
<evidence type="ECO:0000256" key="3">
    <source>
        <dbReference type="ARBA" id="ARBA00012744"/>
    </source>
</evidence>
<feature type="domain" description="Glycoside hydrolase family 3 C-terminal" evidence="9">
    <location>
        <begin position="829"/>
        <end position="1026"/>
    </location>
</feature>
<reference evidence="12" key="1">
    <citation type="submission" date="2012-02" db="EMBL/GenBank/DDBJ databases">
        <title>The complete genome of Halobacteroides halobius DSM 5150.</title>
        <authorList>
            <person name="Lucas S."/>
            <person name="Copeland A."/>
            <person name="Lapidus A."/>
            <person name="Glavina del Rio T."/>
            <person name="Dalin E."/>
            <person name="Tice H."/>
            <person name="Bruce D."/>
            <person name="Goodwin L."/>
            <person name="Pitluck S."/>
            <person name="Peters L."/>
            <person name="Mikhailova N."/>
            <person name="Gu W."/>
            <person name="Kyrpides N."/>
            <person name="Mavromatis K."/>
            <person name="Ivanova N."/>
            <person name="Brettin T."/>
            <person name="Detter J.C."/>
            <person name="Han C."/>
            <person name="Larimer F."/>
            <person name="Land M."/>
            <person name="Hauser L."/>
            <person name="Markowitz V."/>
            <person name="Cheng J.-F."/>
            <person name="Hugenholtz P."/>
            <person name="Woyke T."/>
            <person name="Wu D."/>
            <person name="Tindall B."/>
            <person name="Pomrenke H."/>
            <person name="Brambilla E."/>
            <person name="Klenk H.-P."/>
            <person name="Eisen J.A."/>
        </authorList>
    </citation>
    <scope>NUCLEOTIDE SEQUENCE [LARGE SCALE GENOMIC DNA]</scope>
    <source>
        <strain evidence="12">ATCC 35273 / DSM 5150 / MD-1</strain>
    </source>
</reference>
<keyword evidence="4 7" id="KW-0732">Signal</keyword>
<dbReference type="SUPFAM" id="SSF49785">
    <property type="entry name" value="Galactose-binding domain-like"/>
    <property type="match status" value="2"/>
</dbReference>
<dbReference type="STRING" id="748449.Halha_0267"/>
<dbReference type="GO" id="GO:0008422">
    <property type="term" value="F:beta-glucosidase activity"/>
    <property type="evidence" value="ECO:0007669"/>
    <property type="project" value="UniProtKB-EC"/>
</dbReference>
<keyword evidence="12" id="KW-1185">Reference proteome</keyword>
<dbReference type="KEGG" id="hhl:Halha_0267"/>
<feature type="domain" description="CBM-cenC" evidence="10">
    <location>
        <begin position="281"/>
        <end position="407"/>
    </location>
</feature>
<dbReference type="InterPro" id="IPR051915">
    <property type="entry name" value="Cellulose_Degrad_GH3"/>
</dbReference>
<dbReference type="Proteomes" id="UP000010880">
    <property type="component" value="Chromosome"/>
</dbReference>
<dbReference type="InterPro" id="IPR008979">
    <property type="entry name" value="Galactose-bd-like_sf"/>
</dbReference>
<dbReference type="SUPFAM" id="SSF52279">
    <property type="entry name" value="Beta-D-glucan exohydrolase, C-terminal domain"/>
    <property type="match status" value="1"/>
</dbReference>
<feature type="domain" description="CBM-cenC" evidence="10">
    <location>
        <begin position="108"/>
        <end position="246"/>
    </location>
</feature>
<dbReference type="OrthoDB" id="9805821at2"/>
<evidence type="ECO:0000313" key="11">
    <source>
        <dbReference type="EMBL" id="AGB40278.1"/>
    </source>
</evidence>
<name>L0K850_HALHC</name>
<dbReference type="InterPro" id="IPR017853">
    <property type="entry name" value="GH"/>
</dbReference>
<dbReference type="eggNOG" id="COG1472">
    <property type="taxonomic scope" value="Bacteria"/>
</dbReference>
<dbReference type="InterPro" id="IPR036962">
    <property type="entry name" value="Glyco_hydro_3_N_sf"/>
</dbReference>
<dbReference type="PANTHER" id="PTHR30620:SF16">
    <property type="entry name" value="LYSOSOMAL BETA GLUCOSIDASE"/>
    <property type="match status" value="1"/>
</dbReference>
<dbReference type="Gene3D" id="2.60.120.260">
    <property type="entry name" value="Galactose-binding domain-like"/>
    <property type="match status" value="2"/>
</dbReference>
<evidence type="ECO:0000256" key="1">
    <source>
        <dbReference type="ARBA" id="ARBA00000448"/>
    </source>
</evidence>
<evidence type="ECO:0000256" key="6">
    <source>
        <dbReference type="ARBA" id="ARBA00023295"/>
    </source>
</evidence>
<dbReference type="Pfam" id="PF02018">
    <property type="entry name" value="CBM_4_9"/>
    <property type="match status" value="2"/>
</dbReference>